<proteinExistence type="predicted"/>
<sequence>MRKVSPIYIWLIQNSQDINDTPFLQFTLPSLDETPSSATPEMSLPLWSPNALGSEFGHTQNVDPKCQQTPSSDHDPMQLLASQQDGSTSRVRDRTSNTSSALADESSSDTQRFRDRTPAKYRERNRLAAARSRQKQADLIQLLEEEKRDEDRRRRVIEAELSSLKTEVTKLREEIRLHIRLSKYLAVTSFSQEL</sequence>
<feature type="compositionally biased region" description="Polar residues" evidence="5">
    <location>
        <begin position="57"/>
        <end position="71"/>
    </location>
</feature>
<accession>A0A014QZE1</accession>
<feature type="region of interest" description="Disordered" evidence="5">
    <location>
        <begin position="34"/>
        <end position="121"/>
    </location>
</feature>
<evidence type="ECO:0000256" key="4">
    <source>
        <dbReference type="SAM" id="Coils"/>
    </source>
</evidence>
<keyword evidence="2" id="KW-0238">DNA-binding</keyword>
<evidence type="ECO:0000256" key="1">
    <source>
        <dbReference type="ARBA" id="ARBA00023015"/>
    </source>
</evidence>
<dbReference type="GO" id="GO:0003700">
    <property type="term" value="F:DNA-binding transcription factor activity"/>
    <property type="evidence" value="ECO:0007669"/>
    <property type="project" value="InterPro"/>
</dbReference>
<dbReference type="PROSITE" id="PS50217">
    <property type="entry name" value="BZIP"/>
    <property type="match status" value="1"/>
</dbReference>
<comment type="caution">
    <text evidence="7">The sequence shown here is derived from an EMBL/GenBank/DDBJ whole genome shotgun (WGS) entry which is preliminary data.</text>
</comment>
<dbReference type="InterPro" id="IPR046347">
    <property type="entry name" value="bZIP_sf"/>
</dbReference>
<organism evidence="7 8">
    <name type="scientific">Metarhizium robertsii</name>
    <dbReference type="NCBI Taxonomy" id="568076"/>
    <lineage>
        <taxon>Eukaryota</taxon>
        <taxon>Fungi</taxon>
        <taxon>Dikarya</taxon>
        <taxon>Ascomycota</taxon>
        <taxon>Pezizomycotina</taxon>
        <taxon>Sordariomycetes</taxon>
        <taxon>Hypocreomycetidae</taxon>
        <taxon>Hypocreales</taxon>
        <taxon>Clavicipitaceae</taxon>
        <taxon>Metarhizium</taxon>
    </lineage>
</organism>
<dbReference type="InterPro" id="IPR004827">
    <property type="entry name" value="bZIP"/>
</dbReference>
<keyword evidence="1" id="KW-0805">Transcription regulation</keyword>
<dbReference type="EMBL" id="JELW01000013">
    <property type="protein sequence ID" value="EXV00335.1"/>
    <property type="molecule type" value="Genomic_DNA"/>
</dbReference>
<feature type="coiled-coil region" evidence="4">
    <location>
        <begin position="133"/>
        <end position="174"/>
    </location>
</feature>
<keyword evidence="3" id="KW-0804">Transcription</keyword>
<dbReference type="OrthoDB" id="4506474at2759"/>
<evidence type="ECO:0000256" key="5">
    <source>
        <dbReference type="SAM" id="MobiDB-lite"/>
    </source>
</evidence>
<feature type="domain" description="BZIP" evidence="6">
    <location>
        <begin position="115"/>
        <end position="178"/>
    </location>
</feature>
<name>A0A014QZE1_9HYPO</name>
<dbReference type="PANTHER" id="PTHR23351">
    <property type="entry name" value="FOS TRANSCRIPTION FACTOR-RELATED"/>
    <property type="match status" value="1"/>
</dbReference>
<dbReference type="SUPFAM" id="SSF57959">
    <property type="entry name" value="Leucine zipper domain"/>
    <property type="match status" value="1"/>
</dbReference>
<evidence type="ECO:0000313" key="7">
    <source>
        <dbReference type="EMBL" id="EXV00335.1"/>
    </source>
</evidence>
<protein>
    <submittedName>
        <fullName evidence="7">BZIP transcription factor-like protein</fullName>
    </submittedName>
</protein>
<keyword evidence="4" id="KW-0175">Coiled coil</keyword>
<dbReference type="InterPro" id="IPR000837">
    <property type="entry name" value="AP-1"/>
</dbReference>
<dbReference type="PANTHER" id="PTHR23351:SF24">
    <property type="entry name" value="ACTIVATING TRANSCRIPTION FACTOR 3-RELATED"/>
    <property type="match status" value="1"/>
</dbReference>
<evidence type="ECO:0000313" key="8">
    <source>
        <dbReference type="Proteomes" id="UP000030151"/>
    </source>
</evidence>
<dbReference type="GO" id="GO:0003677">
    <property type="term" value="F:DNA binding"/>
    <property type="evidence" value="ECO:0007669"/>
    <property type="project" value="UniProtKB-KW"/>
</dbReference>
<feature type="compositionally biased region" description="Basic and acidic residues" evidence="5">
    <location>
        <begin position="111"/>
        <end position="121"/>
    </location>
</feature>
<evidence type="ECO:0000259" key="6">
    <source>
        <dbReference type="PROSITE" id="PS50217"/>
    </source>
</evidence>
<feature type="compositionally biased region" description="Polar residues" evidence="5">
    <location>
        <begin position="80"/>
        <end position="89"/>
    </location>
</feature>
<dbReference type="Proteomes" id="UP000030151">
    <property type="component" value="Unassembled WGS sequence"/>
</dbReference>
<evidence type="ECO:0000256" key="3">
    <source>
        <dbReference type="ARBA" id="ARBA00023163"/>
    </source>
</evidence>
<evidence type="ECO:0000256" key="2">
    <source>
        <dbReference type="ARBA" id="ARBA00023125"/>
    </source>
</evidence>
<dbReference type="AlphaFoldDB" id="A0A014QZE1"/>
<dbReference type="PROSITE" id="PS00036">
    <property type="entry name" value="BZIP_BASIC"/>
    <property type="match status" value="1"/>
</dbReference>
<dbReference type="Gene3D" id="1.20.5.170">
    <property type="match status" value="1"/>
</dbReference>
<gene>
    <name evidence="7" type="ORF">X797_006395</name>
</gene>
<dbReference type="HOGENOM" id="CLU_099516_0_0_1"/>
<dbReference type="eggNOG" id="ENOG502T12I">
    <property type="taxonomic scope" value="Eukaryota"/>
</dbReference>
<reference evidence="7 8" key="1">
    <citation type="submission" date="2014-02" db="EMBL/GenBank/DDBJ databases">
        <title>The genome sequence of the entomopathogenic fungus Metarhizium robertsii ARSEF 2575.</title>
        <authorList>
            <person name="Giuliano Garisto Donzelli B."/>
            <person name="Roe B.A."/>
            <person name="Macmil S.L."/>
            <person name="Krasnoff S.B."/>
            <person name="Gibson D.M."/>
        </authorList>
    </citation>
    <scope>NUCLEOTIDE SEQUENCE [LARGE SCALE GENOMIC DNA]</scope>
    <source>
        <strain evidence="7 8">ARSEF 2575</strain>
    </source>
</reference>
<dbReference type="GO" id="GO:0006357">
    <property type="term" value="P:regulation of transcription by RNA polymerase II"/>
    <property type="evidence" value="ECO:0007669"/>
    <property type="project" value="InterPro"/>
</dbReference>